<dbReference type="AlphaFoldDB" id="A0A1G8MXW2"/>
<accession>A0A1G8MXW2</accession>
<feature type="transmembrane region" description="Helical" evidence="1">
    <location>
        <begin position="160"/>
        <end position="188"/>
    </location>
</feature>
<proteinExistence type="predicted"/>
<keyword evidence="1" id="KW-0472">Membrane</keyword>
<keyword evidence="1" id="KW-1133">Transmembrane helix</keyword>
<evidence type="ECO:0000313" key="4">
    <source>
        <dbReference type="Proteomes" id="UP000198894"/>
    </source>
</evidence>
<organism evidence="3 4">
    <name type="scientific">Mesorhizobium muleiense</name>
    <dbReference type="NCBI Taxonomy" id="1004279"/>
    <lineage>
        <taxon>Bacteria</taxon>
        <taxon>Pseudomonadati</taxon>
        <taxon>Pseudomonadota</taxon>
        <taxon>Alphaproteobacteria</taxon>
        <taxon>Hyphomicrobiales</taxon>
        <taxon>Phyllobacteriaceae</taxon>
        <taxon>Mesorhizobium</taxon>
    </lineage>
</organism>
<feature type="transmembrane region" description="Helical" evidence="1">
    <location>
        <begin position="72"/>
        <end position="95"/>
    </location>
</feature>
<dbReference type="RefSeq" id="WP_091591702.1">
    <property type="nucleotide sequence ID" value="NZ_FNEE01000002.1"/>
</dbReference>
<gene>
    <name evidence="3" type="ORF">SAMN05428953_102715</name>
</gene>
<feature type="domain" description="DUF7847" evidence="2">
    <location>
        <begin position="13"/>
        <end position="278"/>
    </location>
</feature>
<protein>
    <recommendedName>
        <fullName evidence="2">DUF7847 domain-containing protein</fullName>
    </recommendedName>
</protein>
<reference evidence="4" key="1">
    <citation type="submission" date="2016-10" db="EMBL/GenBank/DDBJ databases">
        <authorList>
            <person name="Varghese N."/>
            <person name="Submissions S."/>
        </authorList>
    </citation>
    <scope>NUCLEOTIDE SEQUENCE [LARGE SCALE GENOMIC DNA]</scope>
    <source>
        <strain evidence="4">CGMCC 1.11022</strain>
    </source>
</reference>
<evidence type="ECO:0000259" key="2">
    <source>
        <dbReference type="Pfam" id="PF25231"/>
    </source>
</evidence>
<dbReference type="InterPro" id="IPR057169">
    <property type="entry name" value="DUF7847"/>
</dbReference>
<dbReference type="Pfam" id="PF25231">
    <property type="entry name" value="DUF7847"/>
    <property type="match status" value="1"/>
</dbReference>
<keyword evidence="1" id="KW-0812">Transmembrane</keyword>
<keyword evidence="4" id="KW-1185">Reference proteome</keyword>
<feature type="transmembrane region" description="Helical" evidence="1">
    <location>
        <begin position="133"/>
        <end position="154"/>
    </location>
</feature>
<feature type="transmembrane region" description="Helical" evidence="1">
    <location>
        <begin position="209"/>
        <end position="240"/>
    </location>
</feature>
<dbReference type="Proteomes" id="UP000198894">
    <property type="component" value="Unassembled WGS sequence"/>
</dbReference>
<dbReference type="EMBL" id="FNEE01000002">
    <property type="protein sequence ID" value="SDI72723.1"/>
    <property type="molecule type" value="Genomic_DNA"/>
</dbReference>
<sequence>MVSTTLERPDKFRIGRVFSNSFAVIGRNPGLLVGLAALFSALPALVLNLWNYRNLANLDFADSESMAVADPSAVLGNSLISMAFGLIYFVLALLFQSSLVRGTIEDLNGKRPAIGDCIQIALRCMFPTLGMGLVVFLTMILALVVTMFVAGMLIPVFGNIIVFIAFIALVVPGIMLFLGISVSVPVLIQERLGVFGSMSRSRALTKGSRWSLFGLLLVLFLAAIVIQMAFALLFGFTFAITGSLSTVGLVVGAIGSALVSTVVSTLMSVAIAVSYVELRQVKEGTGVDELAEIFA</sequence>
<evidence type="ECO:0000313" key="3">
    <source>
        <dbReference type="EMBL" id="SDI72723.1"/>
    </source>
</evidence>
<evidence type="ECO:0000256" key="1">
    <source>
        <dbReference type="SAM" id="Phobius"/>
    </source>
</evidence>
<name>A0A1G8MXW2_9HYPH</name>
<feature type="transmembrane region" description="Helical" evidence="1">
    <location>
        <begin position="246"/>
        <end position="273"/>
    </location>
</feature>
<feature type="transmembrane region" description="Helical" evidence="1">
    <location>
        <begin position="31"/>
        <end position="52"/>
    </location>
</feature>